<reference evidence="1" key="1">
    <citation type="journal article" date="2022" name="Int. J. Mol. Sci.">
        <title>Draft Genome of Tanacetum Coccineum: Genomic Comparison of Closely Related Tanacetum-Family Plants.</title>
        <authorList>
            <person name="Yamashiro T."/>
            <person name="Shiraishi A."/>
            <person name="Nakayama K."/>
            <person name="Satake H."/>
        </authorList>
    </citation>
    <scope>NUCLEOTIDE SEQUENCE</scope>
</reference>
<protein>
    <submittedName>
        <fullName evidence="1">Uncharacterized protein</fullName>
    </submittedName>
</protein>
<comment type="caution">
    <text evidence="1">The sequence shown here is derived from an EMBL/GenBank/DDBJ whole genome shotgun (WGS) entry which is preliminary data.</text>
</comment>
<accession>A0ABQ5CGQ6</accession>
<proteinExistence type="predicted"/>
<dbReference type="EMBL" id="BQNB010014206">
    <property type="protein sequence ID" value="GJT25338.1"/>
    <property type="molecule type" value="Genomic_DNA"/>
</dbReference>
<evidence type="ECO:0000313" key="2">
    <source>
        <dbReference type="Proteomes" id="UP001151760"/>
    </source>
</evidence>
<name>A0ABQ5CGQ6_9ASTR</name>
<reference evidence="1" key="2">
    <citation type="submission" date="2022-01" db="EMBL/GenBank/DDBJ databases">
        <authorList>
            <person name="Yamashiro T."/>
            <person name="Shiraishi A."/>
            <person name="Satake H."/>
            <person name="Nakayama K."/>
        </authorList>
    </citation>
    <scope>NUCLEOTIDE SEQUENCE</scope>
</reference>
<evidence type="ECO:0000313" key="1">
    <source>
        <dbReference type="EMBL" id="GJT25338.1"/>
    </source>
</evidence>
<keyword evidence="2" id="KW-1185">Reference proteome</keyword>
<organism evidence="1 2">
    <name type="scientific">Tanacetum coccineum</name>
    <dbReference type="NCBI Taxonomy" id="301880"/>
    <lineage>
        <taxon>Eukaryota</taxon>
        <taxon>Viridiplantae</taxon>
        <taxon>Streptophyta</taxon>
        <taxon>Embryophyta</taxon>
        <taxon>Tracheophyta</taxon>
        <taxon>Spermatophyta</taxon>
        <taxon>Magnoliopsida</taxon>
        <taxon>eudicotyledons</taxon>
        <taxon>Gunneridae</taxon>
        <taxon>Pentapetalae</taxon>
        <taxon>asterids</taxon>
        <taxon>campanulids</taxon>
        <taxon>Asterales</taxon>
        <taxon>Asteraceae</taxon>
        <taxon>Asteroideae</taxon>
        <taxon>Anthemideae</taxon>
        <taxon>Anthemidinae</taxon>
        <taxon>Tanacetum</taxon>
    </lineage>
</organism>
<gene>
    <name evidence="1" type="ORF">Tco_0895275</name>
</gene>
<sequence>MVAKVEEVIPQENQRIGEVMWEELSSIRSKFKANGEDCLDGYDGADGREVKGDRVDLGVVNSFLGEITRDVMSERGGDIIVVDKGAVW</sequence>
<dbReference type="Proteomes" id="UP001151760">
    <property type="component" value="Unassembled WGS sequence"/>
</dbReference>